<evidence type="ECO:0000313" key="3">
    <source>
        <dbReference type="Proteomes" id="UP000220797"/>
    </source>
</evidence>
<dbReference type="OMA" id="YMDSIVK"/>
<reference evidence="2" key="1">
    <citation type="submission" date="2015-04" db="EMBL/GenBank/DDBJ databases">
        <authorList>
            <consortium name="Pathogen Informatics"/>
        </authorList>
    </citation>
    <scope>NUCLEOTIDE SEQUENCE [LARGE SCALE GENOMIC DNA]</scope>
    <source>
        <strain evidence="2">8A</strain>
    </source>
</reference>
<dbReference type="AlphaFoldDB" id="A0A1J1GW27"/>
<proteinExistence type="predicted"/>
<keyword evidence="1" id="KW-0472">Membrane</keyword>
<feature type="transmembrane region" description="Helical" evidence="1">
    <location>
        <begin position="354"/>
        <end position="373"/>
    </location>
</feature>
<comment type="caution">
    <text evidence="2">The sequence shown here is derived from an EMBL/GenBank/DDBJ whole genome shotgun (WGS) entry which is preliminary data.</text>
</comment>
<keyword evidence="1" id="KW-0812">Transmembrane</keyword>
<evidence type="ECO:0000256" key="1">
    <source>
        <dbReference type="SAM" id="Phobius"/>
    </source>
</evidence>
<dbReference type="PANTHER" id="PTHR31735">
    <property type="entry name" value="VACUOLAR MEMBRANE PROTEIN YPL162C"/>
    <property type="match status" value="1"/>
</dbReference>
<dbReference type="GeneID" id="39731153"/>
<name>A0A1J1GW27_PLAGA</name>
<feature type="transmembrane region" description="Helical" evidence="1">
    <location>
        <begin position="88"/>
        <end position="108"/>
    </location>
</feature>
<dbReference type="OrthoDB" id="431202at2759"/>
<organism evidence="2 3">
    <name type="scientific">Plasmodium gallinaceum</name>
    <dbReference type="NCBI Taxonomy" id="5849"/>
    <lineage>
        <taxon>Eukaryota</taxon>
        <taxon>Sar</taxon>
        <taxon>Alveolata</taxon>
        <taxon>Apicomplexa</taxon>
        <taxon>Aconoidasida</taxon>
        <taxon>Haemosporida</taxon>
        <taxon>Plasmodiidae</taxon>
        <taxon>Plasmodium</taxon>
        <taxon>Plasmodium (Haemamoeba)</taxon>
    </lineage>
</organism>
<dbReference type="RefSeq" id="XP_028528032.1">
    <property type="nucleotide sequence ID" value="XM_028671373.1"/>
</dbReference>
<dbReference type="Pfam" id="PF12400">
    <property type="entry name" value="STIMATE"/>
    <property type="match status" value="1"/>
</dbReference>
<dbReference type="EMBL" id="CVMV01000032">
    <property type="protein sequence ID" value="CRG95220.1"/>
    <property type="molecule type" value="Genomic_DNA"/>
</dbReference>
<protein>
    <submittedName>
        <fullName evidence="2">Uncharacterized protein</fullName>
    </submittedName>
</protein>
<keyword evidence="1" id="KW-1133">Transmembrane helix</keyword>
<keyword evidence="3" id="KW-1185">Reference proteome</keyword>
<accession>A0A1J1GW27</accession>
<feature type="transmembrane region" description="Helical" evidence="1">
    <location>
        <begin position="12"/>
        <end position="30"/>
    </location>
</feature>
<feature type="transmembrane region" description="Helical" evidence="1">
    <location>
        <begin position="312"/>
        <end position="342"/>
    </location>
</feature>
<dbReference type="Proteomes" id="UP000220797">
    <property type="component" value="Unassembled WGS sequence"/>
</dbReference>
<feature type="transmembrane region" description="Helical" evidence="1">
    <location>
        <begin position="51"/>
        <end position="76"/>
    </location>
</feature>
<dbReference type="VEuPathDB" id="PlasmoDB:PGAL8A_00262400"/>
<dbReference type="PANTHER" id="PTHR31735:SF1">
    <property type="entry name" value="VACUOLAR MEMBRANE PROTEIN YPL162C"/>
    <property type="match status" value="1"/>
</dbReference>
<dbReference type="GO" id="GO:0016020">
    <property type="term" value="C:membrane"/>
    <property type="evidence" value="ECO:0007669"/>
    <property type="project" value="TreeGrafter"/>
</dbReference>
<evidence type="ECO:0000313" key="2">
    <source>
        <dbReference type="EMBL" id="CRG95220.1"/>
    </source>
</evidence>
<sequence length="391" mass="46251">MKEQCLLVPGEFGIIVQIFIGCVSLSVLLTKYILENPRRSFITFLKDLISILCGSVILHSVNIFISILIFRCNILLYLCNIDMDECSIYFIQIIIDATFGLYLEYKIFPIYKFIKIRREYLYNNSNGSIYKPIDALSHYSSFLNLTEKNNKKGFDDKYNINSKNNLNIFKLIFFNFKKYLGKKKYNFFSKNKTKNLEDHNGTANIFEEKIFKQDIIFNGDHIFYNFTTNEKIDNKKQTNEKSLRIYNDDDDDDKNELTLLNDKTKNKEFSIQLNENILFDYDDIIIYENKNLDIYKEIDENYSNLSIFHGTILWISVVLTAKCVTLLSFFLLSPIFNIFVLYTLSLINDMKFKLLIVMVILPFFLNFIIYFFTDSIIKTKNTYININYDKI</sequence>
<dbReference type="PROSITE" id="PS51257">
    <property type="entry name" value="PROKAR_LIPOPROTEIN"/>
    <property type="match status" value="1"/>
</dbReference>
<gene>
    <name evidence="2" type="ORF">PGAL8A_00262400</name>
</gene>
<dbReference type="InterPro" id="IPR022127">
    <property type="entry name" value="STIMATE/YPL162C"/>
</dbReference>